<dbReference type="STRING" id="1137284.GCA_001418205_03350"/>
<dbReference type="EMBL" id="CYHG01000014">
    <property type="protein sequence ID" value="CUB06061.1"/>
    <property type="molecule type" value="Genomic_DNA"/>
</dbReference>
<accession>A0A0K6ISH9</accession>
<keyword evidence="1" id="KW-0812">Transmembrane</keyword>
<name>A0A0K6ISH9_9GAMM</name>
<evidence type="ECO:0000313" key="3">
    <source>
        <dbReference type="Proteomes" id="UP000182769"/>
    </source>
</evidence>
<protein>
    <recommendedName>
        <fullName evidence="4">DUF2474 domain-containing protein</fullName>
    </recommendedName>
</protein>
<proteinExistence type="predicted"/>
<evidence type="ECO:0000313" key="2">
    <source>
        <dbReference type="EMBL" id="CUB06061.1"/>
    </source>
</evidence>
<evidence type="ECO:0000256" key="1">
    <source>
        <dbReference type="SAM" id="Phobius"/>
    </source>
</evidence>
<keyword evidence="3" id="KW-1185">Reference proteome</keyword>
<organism evidence="2 3">
    <name type="scientific">Marinomonas fungiae</name>
    <dbReference type="NCBI Taxonomy" id="1137284"/>
    <lineage>
        <taxon>Bacteria</taxon>
        <taxon>Pseudomonadati</taxon>
        <taxon>Pseudomonadota</taxon>
        <taxon>Gammaproteobacteria</taxon>
        <taxon>Oceanospirillales</taxon>
        <taxon>Oceanospirillaceae</taxon>
        <taxon>Marinomonas</taxon>
    </lineage>
</organism>
<sequence length="39" mass="4676">MERERKLKSWQWFALLYLAGLITLSMAAYGLRFLINHSF</sequence>
<dbReference type="AlphaFoldDB" id="A0A0K6ISH9"/>
<feature type="transmembrane region" description="Helical" evidence="1">
    <location>
        <begin position="12"/>
        <end position="35"/>
    </location>
</feature>
<dbReference type="Proteomes" id="UP000182769">
    <property type="component" value="Unassembled WGS sequence"/>
</dbReference>
<reference evidence="3" key="1">
    <citation type="submission" date="2015-08" db="EMBL/GenBank/DDBJ databases">
        <authorList>
            <person name="Varghese N."/>
        </authorList>
    </citation>
    <scope>NUCLEOTIDE SEQUENCE [LARGE SCALE GENOMIC DNA]</scope>
    <source>
        <strain evidence="3">JCM 18476</strain>
    </source>
</reference>
<gene>
    <name evidence="2" type="ORF">Ga0061065_11478</name>
</gene>
<keyword evidence="1" id="KW-0472">Membrane</keyword>
<keyword evidence="1" id="KW-1133">Transmembrane helix</keyword>
<evidence type="ECO:0008006" key="4">
    <source>
        <dbReference type="Google" id="ProtNLM"/>
    </source>
</evidence>